<dbReference type="GO" id="GO:0017004">
    <property type="term" value="P:cytochrome complex assembly"/>
    <property type="evidence" value="ECO:0007669"/>
    <property type="project" value="InterPro"/>
</dbReference>
<dbReference type="InterPro" id="IPR052372">
    <property type="entry name" value="YpjD/HemX"/>
</dbReference>
<evidence type="ECO:0000259" key="2">
    <source>
        <dbReference type="Pfam" id="PF01578"/>
    </source>
</evidence>
<reference evidence="3 4" key="1">
    <citation type="submission" date="2016-11" db="EMBL/GenBank/DDBJ databases">
        <authorList>
            <person name="Jaros S."/>
            <person name="Januszkiewicz K."/>
            <person name="Wedrychowicz H."/>
        </authorList>
    </citation>
    <scope>NUCLEOTIDE SEQUENCE [LARGE SCALE GENOMIC DNA]</scope>
    <source>
        <strain evidence="3 4">CGMCC 1.7049</strain>
    </source>
</reference>
<name>A0A1M5RUS8_9GAMM</name>
<dbReference type="Proteomes" id="UP000199758">
    <property type="component" value="Unassembled WGS sequence"/>
</dbReference>
<dbReference type="Pfam" id="PF01578">
    <property type="entry name" value="Cytochrom_C_asm"/>
    <property type="match status" value="1"/>
</dbReference>
<feature type="transmembrane region" description="Helical" evidence="1">
    <location>
        <begin position="127"/>
        <end position="153"/>
    </location>
</feature>
<accession>A0A1M5RUS8</accession>
<protein>
    <submittedName>
        <fullName evidence="3">ABC-type uncharacterized transport system, permease component</fullName>
    </submittedName>
</protein>
<feature type="transmembrane region" description="Helical" evidence="1">
    <location>
        <begin position="244"/>
        <end position="263"/>
    </location>
</feature>
<feature type="domain" description="Cytochrome c assembly protein" evidence="2">
    <location>
        <begin position="68"/>
        <end position="265"/>
    </location>
</feature>
<feature type="transmembrane region" description="Helical" evidence="1">
    <location>
        <begin position="97"/>
        <end position="115"/>
    </location>
</feature>
<dbReference type="STRING" id="490188.SAMN04488068_3219"/>
<keyword evidence="1" id="KW-0472">Membrane</keyword>
<evidence type="ECO:0000256" key="1">
    <source>
        <dbReference type="SAM" id="Phobius"/>
    </source>
</evidence>
<feature type="transmembrane region" description="Helical" evidence="1">
    <location>
        <begin position="179"/>
        <end position="202"/>
    </location>
</feature>
<dbReference type="EMBL" id="FQWZ01000008">
    <property type="protein sequence ID" value="SHH30067.1"/>
    <property type="molecule type" value="Genomic_DNA"/>
</dbReference>
<dbReference type="GO" id="GO:0020037">
    <property type="term" value="F:heme binding"/>
    <property type="evidence" value="ECO:0007669"/>
    <property type="project" value="InterPro"/>
</dbReference>
<evidence type="ECO:0000313" key="3">
    <source>
        <dbReference type="EMBL" id="SHH30067.1"/>
    </source>
</evidence>
<dbReference type="PANTHER" id="PTHR38034:SF1">
    <property type="entry name" value="INNER MEMBRANE PROTEIN YPJD"/>
    <property type="match status" value="1"/>
</dbReference>
<dbReference type="InterPro" id="IPR002541">
    <property type="entry name" value="Cyt_c_assembly"/>
</dbReference>
<feature type="transmembrane region" description="Helical" evidence="1">
    <location>
        <begin position="66"/>
        <end position="85"/>
    </location>
</feature>
<sequence>MTIKNRYSDLMPSPSVLTVLACALYATSAVLAWRRQRLLTVAAALALTSHAGALSIELFLDGALHIGVSEALSLFAWQSALLLWVFSFREPVAVNGVLIYPLAGMLAAAAAVLPSPRSAVEPLSWQVSLHILISLLAAGVLTLAAVQAAALAIQERLLRRHALASRSSHLPPLQLMERLLFQMVAVGFGLLSLTLLTGLWFVEDWMAQHLAHKTVLSIIAWIVFGVLLWGRWRYGWRGRIAIRWALSGYGILILAYFGTKIILEQVLQKHWAWPGS</sequence>
<evidence type="ECO:0000313" key="4">
    <source>
        <dbReference type="Proteomes" id="UP000199758"/>
    </source>
</evidence>
<dbReference type="AlphaFoldDB" id="A0A1M5RUS8"/>
<keyword evidence="1" id="KW-0812">Transmembrane</keyword>
<keyword evidence="4" id="KW-1185">Reference proteome</keyword>
<gene>
    <name evidence="3" type="ORF">SAMN04488068_3219</name>
</gene>
<dbReference type="PROSITE" id="PS51257">
    <property type="entry name" value="PROKAR_LIPOPROTEIN"/>
    <property type="match status" value="1"/>
</dbReference>
<keyword evidence="1" id="KW-1133">Transmembrane helix</keyword>
<dbReference type="GO" id="GO:0005886">
    <property type="term" value="C:plasma membrane"/>
    <property type="evidence" value="ECO:0007669"/>
    <property type="project" value="TreeGrafter"/>
</dbReference>
<feature type="transmembrane region" description="Helical" evidence="1">
    <location>
        <begin position="38"/>
        <end position="60"/>
    </location>
</feature>
<proteinExistence type="predicted"/>
<feature type="transmembrane region" description="Helical" evidence="1">
    <location>
        <begin position="214"/>
        <end position="232"/>
    </location>
</feature>
<feature type="transmembrane region" description="Helical" evidence="1">
    <location>
        <begin position="15"/>
        <end position="33"/>
    </location>
</feature>
<dbReference type="PANTHER" id="PTHR38034">
    <property type="entry name" value="INNER MEMBRANE PROTEIN YPJD"/>
    <property type="match status" value="1"/>
</dbReference>
<organism evidence="3 4">
    <name type="scientific">Hydrocarboniphaga daqingensis</name>
    <dbReference type="NCBI Taxonomy" id="490188"/>
    <lineage>
        <taxon>Bacteria</taxon>
        <taxon>Pseudomonadati</taxon>
        <taxon>Pseudomonadota</taxon>
        <taxon>Gammaproteobacteria</taxon>
        <taxon>Nevskiales</taxon>
        <taxon>Nevskiaceae</taxon>
        <taxon>Hydrocarboniphaga</taxon>
    </lineage>
</organism>